<dbReference type="Gene3D" id="3.90.550.10">
    <property type="entry name" value="Spore Coat Polysaccharide Biosynthesis Protein SpsA, Chain A"/>
    <property type="match status" value="1"/>
</dbReference>
<accession>A0A6J7D6P6</accession>
<sequence>MDLPATTLIIPAFNEADRLAPGFDRLNTAVEEGRIDFTNLVVLYVDDGSSDKTAETARELIRQLPHADVVEHAANVGKGGAVRTGVAVTTTPTLAFVDADFAIDPRQLPSLLTALDETPVAIGSRAVAGHINYGSSVRTMAGRSFNRIIRLLTNIDARDTQCGFKAIRSAHAKILFHFTTITGFAFDVELLTRAQQLNWGVSEVPVSWQDIKGSHVRVGQDSLNMLRELARARKASSIPELWALHDIVVSNNETFRAALESSGRAHFPIIKSSEGKFTVLATLLDAQQARSDLESLRATLGGSISSYSPESLANVSPGQIMLASELEATD</sequence>
<dbReference type="GO" id="GO:0006487">
    <property type="term" value="P:protein N-linked glycosylation"/>
    <property type="evidence" value="ECO:0007669"/>
    <property type="project" value="TreeGrafter"/>
</dbReference>
<dbReference type="EMBL" id="CAFBLT010000001">
    <property type="protein sequence ID" value="CAB4865350.1"/>
    <property type="molecule type" value="Genomic_DNA"/>
</dbReference>
<reference evidence="3" key="1">
    <citation type="submission" date="2020-05" db="EMBL/GenBank/DDBJ databases">
        <authorList>
            <person name="Chiriac C."/>
            <person name="Salcher M."/>
            <person name="Ghai R."/>
            <person name="Kavagutti S V."/>
        </authorList>
    </citation>
    <scope>NUCLEOTIDE SEQUENCE</scope>
</reference>
<dbReference type="InterPro" id="IPR029044">
    <property type="entry name" value="Nucleotide-diphossugar_trans"/>
</dbReference>
<dbReference type="AlphaFoldDB" id="A0A6J7D6P6"/>
<name>A0A6J7D6P6_9ZZZZ</name>
<dbReference type="EMBL" id="CAFBPM010000005">
    <property type="protein sequence ID" value="CAB5017205.1"/>
    <property type="molecule type" value="Genomic_DNA"/>
</dbReference>
<dbReference type="InterPro" id="IPR001173">
    <property type="entry name" value="Glyco_trans_2-like"/>
</dbReference>
<dbReference type="Pfam" id="PF00535">
    <property type="entry name" value="Glycos_transf_2"/>
    <property type="match status" value="1"/>
</dbReference>
<protein>
    <submittedName>
        <fullName evidence="3">Unannotated protein</fullName>
    </submittedName>
</protein>
<dbReference type="EMBL" id="CAFABE010000012">
    <property type="protein sequence ID" value="CAB4821260.1"/>
    <property type="molecule type" value="Genomic_DNA"/>
</dbReference>
<evidence type="ECO:0000313" key="2">
    <source>
        <dbReference type="EMBL" id="CAB4821260.1"/>
    </source>
</evidence>
<evidence type="ECO:0000259" key="1">
    <source>
        <dbReference type="Pfam" id="PF00535"/>
    </source>
</evidence>
<dbReference type="PANTHER" id="PTHR10859">
    <property type="entry name" value="GLYCOSYL TRANSFERASE"/>
    <property type="match status" value="1"/>
</dbReference>
<feature type="domain" description="Glycosyltransferase 2-like" evidence="1">
    <location>
        <begin position="8"/>
        <end position="169"/>
    </location>
</feature>
<organism evidence="3">
    <name type="scientific">freshwater metagenome</name>
    <dbReference type="NCBI Taxonomy" id="449393"/>
    <lineage>
        <taxon>unclassified sequences</taxon>
        <taxon>metagenomes</taxon>
        <taxon>ecological metagenomes</taxon>
    </lineage>
</organism>
<dbReference type="PANTHER" id="PTHR10859:SF91">
    <property type="entry name" value="DOLICHYL-PHOSPHATE BETA-GLUCOSYLTRANSFERASE"/>
    <property type="match status" value="1"/>
</dbReference>
<evidence type="ECO:0000313" key="3">
    <source>
        <dbReference type="EMBL" id="CAB4865350.1"/>
    </source>
</evidence>
<dbReference type="SUPFAM" id="SSF53448">
    <property type="entry name" value="Nucleotide-diphospho-sugar transferases"/>
    <property type="match status" value="1"/>
</dbReference>
<evidence type="ECO:0000313" key="4">
    <source>
        <dbReference type="EMBL" id="CAB5017205.1"/>
    </source>
</evidence>
<gene>
    <name evidence="2" type="ORF">UFOPK3164_00433</name>
    <name evidence="3" type="ORF">UFOPK3427_00453</name>
    <name evidence="4" type="ORF">UFOPK4112_00684</name>
</gene>
<proteinExistence type="predicted"/>